<sequence>MVWGKEPVKLLGRKVAYGILKRRLDTMWAKSGGINLIDVGNGFFVVRFYSEEDYWNVLEGGLWLLFDHYLTIHQWAPDFNAFGAEINKVTAWVRLPDLPIEYYDKQFLETVGDQIGKTLKVDMNTANRSRGKFARLCVELDLSKLLEAKYIVNGSTYYIEYEGLHMICFSCGRFGHVHDSCMNTSGQANSREEREGVLNQDGEENILGANEGSVQNMQEGGNQTVKGKEVISEYSKYSAWMVING</sequence>
<dbReference type="RefSeq" id="XP_015955326.1">
    <property type="nucleotide sequence ID" value="XM_016099840.1"/>
</dbReference>
<accession>A0A6P4CQB8</accession>
<gene>
    <name evidence="4" type="primary">LOC107479731</name>
</gene>
<dbReference type="Pfam" id="PF14111">
    <property type="entry name" value="DUF4283"/>
    <property type="match status" value="1"/>
</dbReference>
<keyword evidence="1" id="KW-0862">Zinc</keyword>
<name>A0A6P4CQB8_ARADU</name>
<evidence type="ECO:0000259" key="2">
    <source>
        <dbReference type="PROSITE" id="PS50158"/>
    </source>
</evidence>
<keyword evidence="1" id="KW-0479">Metal-binding</keyword>
<reference evidence="3" key="1">
    <citation type="journal article" date="2016" name="Nat. Genet.">
        <title>The genome sequences of Arachis duranensis and Arachis ipaensis, the diploid ancestors of cultivated peanut.</title>
        <authorList>
            <person name="Bertioli D.J."/>
            <person name="Cannon S.B."/>
            <person name="Froenicke L."/>
            <person name="Huang G."/>
            <person name="Farmer A.D."/>
            <person name="Cannon E.K."/>
            <person name="Liu X."/>
            <person name="Gao D."/>
            <person name="Clevenger J."/>
            <person name="Dash S."/>
            <person name="Ren L."/>
            <person name="Moretzsohn M.C."/>
            <person name="Shirasawa K."/>
            <person name="Huang W."/>
            <person name="Vidigal B."/>
            <person name="Abernathy B."/>
            <person name="Chu Y."/>
            <person name="Niederhuth C.E."/>
            <person name="Umale P."/>
            <person name="Araujo A.C."/>
            <person name="Kozik A."/>
            <person name="Kim K.D."/>
            <person name="Burow M.D."/>
            <person name="Varshney R.K."/>
            <person name="Wang X."/>
            <person name="Zhang X."/>
            <person name="Barkley N."/>
            <person name="Guimaraes P.M."/>
            <person name="Isobe S."/>
            <person name="Guo B."/>
            <person name="Liao B."/>
            <person name="Stalker H.T."/>
            <person name="Schmitz R.J."/>
            <person name="Scheffler B.E."/>
            <person name="Leal-Bertioli S.C."/>
            <person name="Xun X."/>
            <person name="Jackson S.A."/>
            <person name="Michelmore R."/>
            <person name="Ozias-Akins P."/>
        </authorList>
    </citation>
    <scope>NUCLEOTIDE SEQUENCE [LARGE SCALE GENOMIC DNA]</scope>
    <source>
        <strain evidence="3">cv. V14167</strain>
    </source>
</reference>
<evidence type="ECO:0000313" key="4">
    <source>
        <dbReference type="RefSeq" id="XP_015955326.1"/>
    </source>
</evidence>
<dbReference type="Proteomes" id="UP000515211">
    <property type="component" value="Chromosome 3"/>
</dbReference>
<keyword evidence="1" id="KW-0863">Zinc-finger</keyword>
<dbReference type="KEGG" id="adu:107479731"/>
<evidence type="ECO:0000256" key="1">
    <source>
        <dbReference type="PROSITE-ProRule" id="PRU00047"/>
    </source>
</evidence>
<reference evidence="4" key="2">
    <citation type="submission" date="2025-08" db="UniProtKB">
        <authorList>
            <consortium name="RefSeq"/>
        </authorList>
    </citation>
    <scope>IDENTIFICATION</scope>
    <source>
        <tissue evidence="4">Whole plant</tissue>
    </source>
</reference>
<dbReference type="InterPro" id="IPR040256">
    <property type="entry name" value="At4g02000-like"/>
</dbReference>
<dbReference type="InterPro" id="IPR025558">
    <property type="entry name" value="DUF4283"/>
</dbReference>
<dbReference type="OrthoDB" id="1096772at2759"/>
<evidence type="ECO:0000313" key="3">
    <source>
        <dbReference type="Proteomes" id="UP000515211"/>
    </source>
</evidence>
<dbReference type="AlphaFoldDB" id="A0A6P4CQB8"/>
<protein>
    <submittedName>
        <fullName evidence="4">Uncharacterized protein LOC107479731</fullName>
    </submittedName>
</protein>
<dbReference type="GeneID" id="107479731"/>
<dbReference type="PANTHER" id="PTHR31286:SF99">
    <property type="entry name" value="DUF4283 DOMAIN-CONTAINING PROTEIN"/>
    <property type="match status" value="1"/>
</dbReference>
<feature type="domain" description="CCHC-type" evidence="2">
    <location>
        <begin position="168"/>
        <end position="181"/>
    </location>
</feature>
<dbReference type="GO" id="GO:0003676">
    <property type="term" value="F:nucleic acid binding"/>
    <property type="evidence" value="ECO:0007669"/>
    <property type="project" value="InterPro"/>
</dbReference>
<keyword evidence="3" id="KW-1185">Reference proteome</keyword>
<dbReference type="PROSITE" id="PS50158">
    <property type="entry name" value="ZF_CCHC"/>
    <property type="match status" value="1"/>
</dbReference>
<dbReference type="PANTHER" id="PTHR31286">
    <property type="entry name" value="GLYCINE-RICH CELL WALL STRUCTURAL PROTEIN 1.8-LIKE"/>
    <property type="match status" value="1"/>
</dbReference>
<dbReference type="GO" id="GO:0008270">
    <property type="term" value="F:zinc ion binding"/>
    <property type="evidence" value="ECO:0007669"/>
    <property type="project" value="UniProtKB-KW"/>
</dbReference>
<dbReference type="InterPro" id="IPR001878">
    <property type="entry name" value="Znf_CCHC"/>
</dbReference>
<proteinExistence type="predicted"/>
<organism evidence="3 4">
    <name type="scientific">Arachis duranensis</name>
    <name type="common">Wild peanut</name>
    <dbReference type="NCBI Taxonomy" id="130453"/>
    <lineage>
        <taxon>Eukaryota</taxon>
        <taxon>Viridiplantae</taxon>
        <taxon>Streptophyta</taxon>
        <taxon>Embryophyta</taxon>
        <taxon>Tracheophyta</taxon>
        <taxon>Spermatophyta</taxon>
        <taxon>Magnoliopsida</taxon>
        <taxon>eudicotyledons</taxon>
        <taxon>Gunneridae</taxon>
        <taxon>Pentapetalae</taxon>
        <taxon>rosids</taxon>
        <taxon>fabids</taxon>
        <taxon>Fabales</taxon>
        <taxon>Fabaceae</taxon>
        <taxon>Papilionoideae</taxon>
        <taxon>50 kb inversion clade</taxon>
        <taxon>dalbergioids sensu lato</taxon>
        <taxon>Dalbergieae</taxon>
        <taxon>Pterocarpus clade</taxon>
        <taxon>Arachis</taxon>
    </lineage>
</organism>